<evidence type="ECO:0000259" key="2">
    <source>
        <dbReference type="Pfam" id="PF13460"/>
    </source>
</evidence>
<comment type="similarity">
    <text evidence="1">Belongs to the avfA family.</text>
</comment>
<dbReference type="GO" id="GO:0042602">
    <property type="term" value="F:riboflavin reductase (NADPH) activity"/>
    <property type="evidence" value="ECO:0007669"/>
    <property type="project" value="TreeGrafter"/>
</dbReference>
<proteinExistence type="inferred from homology"/>
<reference evidence="4" key="1">
    <citation type="journal article" date="2015" name="PLoS Genet.">
        <title>The dynamic genome and transcriptome of the human fungal pathogen Blastomyces and close relative Emmonsia.</title>
        <authorList>
            <person name="Munoz J.F."/>
            <person name="Gauthier G.M."/>
            <person name="Desjardins C.A."/>
            <person name="Gallo J.E."/>
            <person name="Holder J."/>
            <person name="Sullivan T.D."/>
            <person name="Marty A.J."/>
            <person name="Carmen J.C."/>
            <person name="Chen Z."/>
            <person name="Ding L."/>
            <person name="Gujja S."/>
            <person name="Magrini V."/>
            <person name="Misas E."/>
            <person name="Mitreva M."/>
            <person name="Priest M."/>
            <person name="Saif S."/>
            <person name="Whiston E.A."/>
            <person name="Young S."/>
            <person name="Zeng Q."/>
            <person name="Goldman W.E."/>
            <person name="Mardis E.R."/>
            <person name="Taylor J.W."/>
            <person name="McEwen J.G."/>
            <person name="Clay O.K."/>
            <person name="Klein B.S."/>
            <person name="Cuomo C.A."/>
        </authorList>
    </citation>
    <scope>NUCLEOTIDE SEQUENCE [LARGE SCALE GENOMIC DNA]</scope>
    <source>
        <strain evidence="4">UAMH 3008</strain>
    </source>
</reference>
<dbReference type="OrthoDB" id="63935at2759"/>
<accession>A0A0G2IZC8</accession>
<evidence type="ECO:0000313" key="3">
    <source>
        <dbReference type="EMBL" id="KKZ61339.1"/>
    </source>
</evidence>
<dbReference type="GO" id="GO:0004074">
    <property type="term" value="F:biliverdin reductase [NAD(P)H] activity"/>
    <property type="evidence" value="ECO:0007669"/>
    <property type="project" value="TreeGrafter"/>
</dbReference>
<dbReference type="Proteomes" id="UP000034164">
    <property type="component" value="Unassembled WGS sequence"/>
</dbReference>
<dbReference type="VEuPathDB" id="FungiDB:EMCG_04058"/>
<dbReference type="PANTHER" id="PTHR43355:SF2">
    <property type="entry name" value="FLAVIN REDUCTASE (NADPH)"/>
    <property type="match status" value="1"/>
</dbReference>
<dbReference type="InterPro" id="IPR051606">
    <property type="entry name" value="Polyketide_Oxido-like"/>
</dbReference>
<protein>
    <recommendedName>
        <fullName evidence="2">NAD(P)-binding domain-containing protein</fullName>
    </recommendedName>
</protein>
<sequence length="263" mass="28122">MSSFPDNSTNIAFFGATGGCANACLTFTLKNGYKASALARTPSKLQALLISQGLDQATIDNNLTIIQGNARDIEAVKRTICPERNNGKVVSVIISALGAMPKLVSSLQPVSLDDPSICEDATKIILSAVESVLPPTTNEQEKPIFVVVSTTGISAGPGDVPFFLHPLYRFLAVPHQDKEKMEQAVFGSSKRLLRGAVAVRPTLLTGDHSIASGKGWKTLKVGTEQSPAKGYSIQRADVGEWIFEEIIRGGGNKWLNEKVTLAK</sequence>
<dbReference type="EMBL" id="LCZI01001311">
    <property type="protein sequence ID" value="KKZ61339.1"/>
    <property type="molecule type" value="Genomic_DNA"/>
</dbReference>
<dbReference type="AlphaFoldDB" id="A0A0G2IZC8"/>
<feature type="domain" description="NAD(P)-binding" evidence="2">
    <location>
        <begin position="15"/>
        <end position="244"/>
    </location>
</feature>
<evidence type="ECO:0000313" key="4">
    <source>
        <dbReference type="Proteomes" id="UP000034164"/>
    </source>
</evidence>
<dbReference type="Pfam" id="PF13460">
    <property type="entry name" value="NAD_binding_10"/>
    <property type="match status" value="1"/>
</dbReference>
<dbReference type="InterPro" id="IPR036291">
    <property type="entry name" value="NAD(P)-bd_dom_sf"/>
</dbReference>
<evidence type="ECO:0000256" key="1">
    <source>
        <dbReference type="ARBA" id="ARBA00038376"/>
    </source>
</evidence>
<dbReference type="Gene3D" id="3.40.50.720">
    <property type="entry name" value="NAD(P)-binding Rossmann-like Domain"/>
    <property type="match status" value="1"/>
</dbReference>
<comment type="caution">
    <text evidence="3">The sequence shown here is derived from an EMBL/GenBank/DDBJ whole genome shotgun (WGS) entry which is preliminary data.</text>
</comment>
<organism evidence="3 4">
    <name type="scientific">[Emmonsia] crescens</name>
    <dbReference type="NCBI Taxonomy" id="73230"/>
    <lineage>
        <taxon>Eukaryota</taxon>
        <taxon>Fungi</taxon>
        <taxon>Dikarya</taxon>
        <taxon>Ascomycota</taxon>
        <taxon>Pezizomycotina</taxon>
        <taxon>Eurotiomycetes</taxon>
        <taxon>Eurotiomycetidae</taxon>
        <taxon>Onygenales</taxon>
        <taxon>Ajellomycetaceae</taxon>
        <taxon>Emergomyces</taxon>
    </lineage>
</organism>
<gene>
    <name evidence="3" type="ORF">EMCG_04058</name>
</gene>
<dbReference type="SUPFAM" id="SSF51735">
    <property type="entry name" value="NAD(P)-binding Rossmann-fold domains"/>
    <property type="match status" value="1"/>
</dbReference>
<dbReference type="InterPro" id="IPR016040">
    <property type="entry name" value="NAD(P)-bd_dom"/>
</dbReference>
<name>A0A0G2IZC8_9EURO</name>
<dbReference type="PANTHER" id="PTHR43355">
    <property type="entry name" value="FLAVIN REDUCTASE (NADPH)"/>
    <property type="match status" value="1"/>
</dbReference>